<dbReference type="AlphaFoldDB" id="A0A3N0AF53"/>
<comment type="function">
    <text evidence="6">Catalyzes the conversion of 7,8-dihydroneopterin to 6-hydroxymethyl-7,8-dihydropterin.</text>
</comment>
<organism evidence="8 9">
    <name type="scientific">Slackia faecicanis</name>
    <dbReference type="NCBI Taxonomy" id="255723"/>
    <lineage>
        <taxon>Bacteria</taxon>
        <taxon>Bacillati</taxon>
        <taxon>Actinomycetota</taxon>
        <taxon>Coriobacteriia</taxon>
        <taxon>Eggerthellales</taxon>
        <taxon>Eggerthellaceae</taxon>
        <taxon>Slackia</taxon>
    </lineage>
</organism>
<evidence type="ECO:0000256" key="3">
    <source>
        <dbReference type="ARBA" id="ARBA00005708"/>
    </source>
</evidence>
<evidence type="ECO:0000256" key="6">
    <source>
        <dbReference type="RuleBase" id="RU362079"/>
    </source>
</evidence>
<dbReference type="Pfam" id="PF02152">
    <property type="entry name" value="FolB"/>
    <property type="match status" value="1"/>
</dbReference>
<dbReference type="Proteomes" id="UP000267368">
    <property type="component" value="Unassembled WGS sequence"/>
</dbReference>
<dbReference type="GO" id="GO:0046654">
    <property type="term" value="P:tetrahydrofolate biosynthetic process"/>
    <property type="evidence" value="ECO:0007669"/>
    <property type="project" value="UniProtKB-UniRule"/>
</dbReference>
<accession>A0A3N0AF53</accession>
<comment type="similarity">
    <text evidence="3 6">Belongs to the DHNA family.</text>
</comment>
<dbReference type="NCBIfam" id="TIGR00526">
    <property type="entry name" value="folB_dom"/>
    <property type="match status" value="1"/>
</dbReference>
<dbReference type="CDD" id="cd00534">
    <property type="entry name" value="DHNA_DHNTPE"/>
    <property type="match status" value="1"/>
</dbReference>
<dbReference type="SMART" id="SM00905">
    <property type="entry name" value="FolB"/>
    <property type="match status" value="1"/>
</dbReference>
<dbReference type="InterPro" id="IPR006156">
    <property type="entry name" value="Dihydroneopterin_aldolase"/>
</dbReference>
<protein>
    <recommendedName>
        <fullName evidence="6">7,8-dihydroneopterin aldolase</fullName>
        <ecNumber evidence="6">4.1.2.25</ecNumber>
    </recommendedName>
</protein>
<dbReference type="Gene3D" id="3.30.1130.10">
    <property type="match status" value="1"/>
</dbReference>
<gene>
    <name evidence="8" type="primary">folB</name>
    <name evidence="8" type="ORF">DMP07_07135</name>
</gene>
<evidence type="ECO:0000256" key="4">
    <source>
        <dbReference type="ARBA" id="ARBA00022909"/>
    </source>
</evidence>
<dbReference type="PANTHER" id="PTHR42844:SF1">
    <property type="entry name" value="DIHYDRONEOPTERIN ALDOLASE 1-RELATED"/>
    <property type="match status" value="1"/>
</dbReference>
<dbReference type="RefSeq" id="WP_123198456.1">
    <property type="nucleotide sequence ID" value="NZ_QICB01000005.1"/>
</dbReference>
<dbReference type="GO" id="GO:0005737">
    <property type="term" value="C:cytoplasm"/>
    <property type="evidence" value="ECO:0007669"/>
    <property type="project" value="TreeGrafter"/>
</dbReference>
<comment type="pathway">
    <text evidence="2 6">Cofactor biosynthesis; tetrahydrofolate biosynthesis; 2-amino-4-hydroxy-6-hydroxymethyl-7,8-dihydropteridine diphosphate from 7,8-dihydroneopterin triphosphate: step 3/4.</text>
</comment>
<dbReference type="EC" id="4.1.2.25" evidence="6"/>
<evidence type="ECO:0000259" key="7">
    <source>
        <dbReference type="SMART" id="SM00905"/>
    </source>
</evidence>
<dbReference type="InterPro" id="IPR006157">
    <property type="entry name" value="FolB_dom"/>
</dbReference>
<dbReference type="PANTHER" id="PTHR42844">
    <property type="entry name" value="DIHYDRONEOPTERIN ALDOLASE 1-RELATED"/>
    <property type="match status" value="1"/>
</dbReference>
<dbReference type="GO" id="GO:0004150">
    <property type="term" value="F:dihydroneopterin aldolase activity"/>
    <property type="evidence" value="ECO:0007669"/>
    <property type="project" value="UniProtKB-UniRule"/>
</dbReference>
<dbReference type="EMBL" id="QICB01000005">
    <property type="protein sequence ID" value="RNL19463.1"/>
    <property type="molecule type" value="Genomic_DNA"/>
</dbReference>
<dbReference type="InterPro" id="IPR043133">
    <property type="entry name" value="GTP-CH-I_C/QueF"/>
</dbReference>
<dbReference type="OrthoDB" id="3212934at2"/>
<sequence length="122" mass="13502">MDKVVIENLQVHANHGVFPEENALGQRFVISAVLHADLRAAGRSDALEDSIDYGAACHLIDAYTRGTTHKLLERLAQGIVDELFGAFPMLERVELTIKKPWAPIGLPLDYAGISIDRVRLVR</sequence>
<name>A0A3N0AF53_9ACTN</name>
<evidence type="ECO:0000256" key="1">
    <source>
        <dbReference type="ARBA" id="ARBA00001353"/>
    </source>
</evidence>
<keyword evidence="5 6" id="KW-0456">Lyase</keyword>
<reference evidence="9" key="1">
    <citation type="submission" date="2018-05" db="EMBL/GenBank/DDBJ databases">
        <title>Genome Sequencing of selected type strains of the family Eggerthellaceae.</title>
        <authorList>
            <person name="Danylec N."/>
            <person name="Stoll D.A."/>
            <person name="Doetsch A."/>
            <person name="Huch M."/>
        </authorList>
    </citation>
    <scope>NUCLEOTIDE SEQUENCE [LARGE SCALE GENOMIC DNA]</scope>
    <source>
        <strain evidence="9">DSM 17537</strain>
    </source>
</reference>
<evidence type="ECO:0000313" key="8">
    <source>
        <dbReference type="EMBL" id="RNL19463.1"/>
    </source>
</evidence>
<dbReference type="SUPFAM" id="SSF55620">
    <property type="entry name" value="Tetrahydrobiopterin biosynthesis enzymes-like"/>
    <property type="match status" value="1"/>
</dbReference>
<proteinExistence type="inferred from homology"/>
<dbReference type="UniPathway" id="UPA00077">
    <property type="reaction ID" value="UER00154"/>
</dbReference>
<evidence type="ECO:0000313" key="9">
    <source>
        <dbReference type="Proteomes" id="UP000267368"/>
    </source>
</evidence>
<keyword evidence="4 6" id="KW-0289">Folate biosynthesis</keyword>
<comment type="catalytic activity">
    <reaction evidence="1 6">
        <text>7,8-dihydroneopterin = 6-hydroxymethyl-7,8-dihydropterin + glycolaldehyde</text>
        <dbReference type="Rhea" id="RHEA:10540"/>
        <dbReference type="ChEBI" id="CHEBI:17001"/>
        <dbReference type="ChEBI" id="CHEBI:17071"/>
        <dbReference type="ChEBI" id="CHEBI:44841"/>
        <dbReference type="EC" id="4.1.2.25"/>
    </reaction>
</comment>
<evidence type="ECO:0000256" key="2">
    <source>
        <dbReference type="ARBA" id="ARBA00005013"/>
    </source>
</evidence>
<dbReference type="GO" id="GO:0046656">
    <property type="term" value="P:folic acid biosynthetic process"/>
    <property type="evidence" value="ECO:0007669"/>
    <property type="project" value="UniProtKB-UniRule"/>
</dbReference>
<dbReference type="NCBIfam" id="TIGR00525">
    <property type="entry name" value="folB"/>
    <property type="match status" value="1"/>
</dbReference>
<comment type="caution">
    <text evidence="8">The sequence shown here is derived from an EMBL/GenBank/DDBJ whole genome shotgun (WGS) entry which is preliminary data.</text>
</comment>
<keyword evidence="9" id="KW-1185">Reference proteome</keyword>
<evidence type="ECO:0000256" key="5">
    <source>
        <dbReference type="ARBA" id="ARBA00023239"/>
    </source>
</evidence>
<feature type="domain" description="Dihydroneopterin aldolase/epimerase" evidence="7">
    <location>
        <begin position="4"/>
        <end position="117"/>
    </location>
</feature>